<dbReference type="Pfam" id="PF13191">
    <property type="entry name" value="AAA_16"/>
    <property type="match status" value="1"/>
</dbReference>
<dbReference type="InterPro" id="IPR043128">
    <property type="entry name" value="Rev_trsase/Diguanyl_cyclase"/>
</dbReference>
<dbReference type="PROSITE" id="PS50011">
    <property type="entry name" value="PROTEIN_KINASE_DOM"/>
    <property type="match status" value="1"/>
</dbReference>
<reference evidence="4" key="2">
    <citation type="submission" date="2023-01" db="EMBL/GenBank/DDBJ databases">
        <authorList>
            <person name="Sun Q."/>
            <person name="Evtushenko L."/>
        </authorList>
    </citation>
    <scope>NUCLEOTIDE SEQUENCE</scope>
    <source>
        <strain evidence="4">VKM Ac-1321</strain>
    </source>
</reference>
<dbReference type="InterPro" id="IPR000160">
    <property type="entry name" value="GGDEF_dom"/>
</dbReference>
<dbReference type="Gene3D" id="3.30.70.270">
    <property type="match status" value="1"/>
</dbReference>
<dbReference type="GO" id="GO:0004674">
    <property type="term" value="F:protein serine/threonine kinase activity"/>
    <property type="evidence" value="ECO:0007669"/>
    <property type="project" value="UniProtKB-KW"/>
</dbReference>
<dbReference type="Pfam" id="PF00069">
    <property type="entry name" value="Pkinase"/>
    <property type="match status" value="1"/>
</dbReference>
<dbReference type="PANTHER" id="PTHR43642">
    <property type="entry name" value="HYBRID SIGNAL TRANSDUCTION HISTIDINE KINASE G"/>
    <property type="match status" value="1"/>
</dbReference>
<evidence type="ECO:0000313" key="4">
    <source>
        <dbReference type="EMBL" id="GLL07115.1"/>
    </source>
</evidence>
<dbReference type="Pfam" id="PF01590">
    <property type="entry name" value="GAF"/>
    <property type="match status" value="1"/>
</dbReference>
<dbReference type="Pfam" id="PF00990">
    <property type="entry name" value="GGDEF"/>
    <property type="match status" value="1"/>
</dbReference>
<organism evidence="4 5">
    <name type="scientific">Dactylosporangium matsuzakiense</name>
    <dbReference type="NCBI Taxonomy" id="53360"/>
    <lineage>
        <taxon>Bacteria</taxon>
        <taxon>Bacillati</taxon>
        <taxon>Actinomycetota</taxon>
        <taxon>Actinomycetes</taxon>
        <taxon>Micromonosporales</taxon>
        <taxon>Micromonosporaceae</taxon>
        <taxon>Dactylosporangium</taxon>
    </lineage>
</organism>
<keyword evidence="4" id="KW-0808">Transferase</keyword>
<dbReference type="InterPro" id="IPR027417">
    <property type="entry name" value="P-loop_NTPase"/>
</dbReference>
<dbReference type="PROSITE" id="PS50887">
    <property type="entry name" value="GGDEF"/>
    <property type="match status" value="1"/>
</dbReference>
<dbReference type="SMART" id="SM00267">
    <property type="entry name" value="GGDEF"/>
    <property type="match status" value="1"/>
</dbReference>
<feature type="domain" description="Protein kinase" evidence="2">
    <location>
        <begin position="1"/>
        <end position="258"/>
    </location>
</feature>
<dbReference type="CDD" id="cd01949">
    <property type="entry name" value="GGDEF"/>
    <property type="match status" value="1"/>
</dbReference>
<dbReference type="Gene3D" id="1.10.510.10">
    <property type="entry name" value="Transferase(Phosphotransferase) domain 1"/>
    <property type="match status" value="1"/>
</dbReference>
<dbReference type="SMART" id="SM00065">
    <property type="entry name" value="GAF"/>
    <property type="match status" value="1"/>
</dbReference>
<comment type="caution">
    <text evidence="4">The sequence shown here is derived from an EMBL/GenBank/DDBJ whole genome shotgun (WGS) entry which is preliminary data.</text>
</comment>
<dbReference type="InterPro" id="IPR029787">
    <property type="entry name" value="Nucleotide_cyclase"/>
</dbReference>
<protein>
    <submittedName>
        <fullName evidence="4">Serine/threonine protein kinase</fullName>
    </submittedName>
</protein>
<gene>
    <name evidence="4" type="ORF">GCM10017581_088670</name>
</gene>
<name>A0A9W6KVC7_9ACTN</name>
<evidence type="ECO:0000259" key="3">
    <source>
        <dbReference type="PROSITE" id="PS50887"/>
    </source>
</evidence>
<dbReference type="Proteomes" id="UP001143480">
    <property type="component" value="Unassembled WGS sequence"/>
</dbReference>
<proteinExistence type="predicted"/>
<dbReference type="SUPFAM" id="SSF52540">
    <property type="entry name" value="P-loop containing nucleoside triphosphate hydrolases"/>
    <property type="match status" value="1"/>
</dbReference>
<dbReference type="SUPFAM" id="SSF55781">
    <property type="entry name" value="GAF domain-like"/>
    <property type="match status" value="1"/>
</dbReference>
<dbReference type="InterPro" id="IPR003018">
    <property type="entry name" value="GAF"/>
</dbReference>
<dbReference type="InterPro" id="IPR029016">
    <property type="entry name" value="GAF-like_dom_sf"/>
</dbReference>
<dbReference type="SMART" id="SM00220">
    <property type="entry name" value="S_TKc"/>
    <property type="match status" value="1"/>
</dbReference>
<dbReference type="CDD" id="cd14014">
    <property type="entry name" value="STKc_PknB_like"/>
    <property type="match status" value="1"/>
</dbReference>
<dbReference type="InterPro" id="IPR053159">
    <property type="entry name" value="Hybrid_Histidine_Kinase"/>
</dbReference>
<dbReference type="RefSeq" id="WP_261965108.1">
    <property type="nucleotide sequence ID" value="NZ_BAAAXA010000001.1"/>
</dbReference>
<keyword evidence="5" id="KW-1185">Reference proteome</keyword>
<dbReference type="PANTHER" id="PTHR43642:SF1">
    <property type="entry name" value="HYBRID SIGNAL TRANSDUCTION HISTIDINE KINASE G"/>
    <property type="match status" value="1"/>
</dbReference>
<evidence type="ECO:0000256" key="1">
    <source>
        <dbReference type="ARBA" id="ARBA00004167"/>
    </source>
</evidence>
<dbReference type="GO" id="GO:0016020">
    <property type="term" value="C:membrane"/>
    <property type="evidence" value="ECO:0007669"/>
    <property type="project" value="UniProtKB-SubCell"/>
</dbReference>
<dbReference type="InterPro" id="IPR041664">
    <property type="entry name" value="AAA_16"/>
</dbReference>
<dbReference type="Gene3D" id="3.30.450.40">
    <property type="match status" value="1"/>
</dbReference>
<dbReference type="InterPro" id="IPR011009">
    <property type="entry name" value="Kinase-like_dom_sf"/>
</dbReference>
<evidence type="ECO:0000259" key="2">
    <source>
        <dbReference type="PROSITE" id="PS50011"/>
    </source>
</evidence>
<dbReference type="SUPFAM" id="SSF55073">
    <property type="entry name" value="Nucleotide cyclase"/>
    <property type="match status" value="1"/>
</dbReference>
<sequence length="1643" mass="176762">MPDDLLYESGRTRVFRVASGPTQPGAIRKELAGPGAVERLRNELTMLGRLAGVPGVPLLLSGSDDQQVLLIDDGGTALAASIVQAPMGVPELLDFAVELTEVVAAMHRRRVVHKDINPANVVVVRREAGPRRPILIDFDLASTSAEERPGFTHHRDIIGTLPYIAPEQTGRTGWPVDQRADLYGLGSTLYELATGSPPFGHGDDPLRLTHDLLTRTPTPPSEVNPAVPASFSAIVAHLLEKEPDRRYQSAEGVLHDLRQLRKHYAHGAEGTLDIGRRDFPGRLQAPARLVGRSAEIESARHAFGESVAGRCPGVLISGDSGVGKSSLIDRLRPIVTEAGGWFVFGKFDQFRQGPGADGVRQAMRALARMLLAEPEAELAAARGRLHEALGADAAVMAADPEFGALLGVSTGTGATDPLTAQARLVQAGLAVLKSLTGPQHPIVMVIDDLQWASPTALGLFDAVYSSGGLPGLLLIGAYRHNEVPDAHPLAAALPRWQEQARPPVDIRLGNLGPADICQLLGELLRLPARDLDAVGAAIRERTDGNPFDTVELVNALRREGALMPGASGWIWDPAALRHHVGRGDVVELIEARIAALADQTRELVYTMACLGGDVELGLLRAVIGDPADAGGRLTGMLAPALEEGLLVTEHGAATSVRFRHDRVRQAAYAGMSATARPARHLALARMLARFPQFEPVAAEQYLAAIDEVTELRERQTAAELFTVAAARARLQANYGLMDSYLAAAEGLLAPDPGTDPDLRQRLGIERHTALFGSGRLDEADELYTRVAPTIDPVERARLAVIQISSLAHRARPQEAVELGVGLLADLGHPAPAPADLPGEIDRGIDALRAWAISGSAEDDLRRPDNEDPRAAAIASLIYRLIPASFFCGSPLMPWFVTEARRLWAEGGPCADLVGALAHAPYVTVPSRQDYASAYTAVRRVLEVSHARGYDPAAGQAEYIFAICAAPWFEPLEDTVRHARHARELLLRGGDLYHACFTYYASIPQLLDSAPALADVVAEAEAGLSFAARIGNEWGATTIRGWPQAVRALRGETDVLGGFDESGFTLDEQLAAFSDNPIAAVNLRAAHALVSAIFGDADALVEHSGAAVPILPFVVPTQSMTLVLLMHGLALAERARVADPAQRAALLAELDERRAWLAGRAADCPANFLHLRYLLDAERAWASGDAMGALRAFDAARHEVAGRQRPWQRAYITERLAKCLFAQNMQCTGRATLHEALHLYREWGAAGKVTQLERDYPFLAEVRGSAAATTSTGPFSGNVSASMIDMLAVVRASQALSSETTLAGLQDRVTEILAAMTGASGVRIVLRIADAGGWVLPRPVGDGHNVLDIDHPDAAALLPLSAFRYAERTRQPLLVEDATRDDRFSRDPYLHNVPVCSLLIVPILSRGEPRAMLLLENRRIRGAFGPNRLDVVELIAGQLSVSLDNALLYAALEDKVTERTEALRAANEQLELLAITDPLTGLANRRRLTEALDLEWHRAIRLRTPVGIAIMDIDHFKKYNDHYGHLAGDDCLRRVAATIGRSVRDADIVARYGGEEFMVVLPGADLATVASAAERIRVAVERLAEPHELADTGLVTLSIGFAAAEPTRSNHHEQLTKLADAALYEAKRAGRNRTCAAPLLPRSG</sequence>
<reference evidence="4" key="1">
    <citation type="journal article" date="2014" name="Int. J. Syst. Evol. Microbiol.">
        <title>Complete genome sequence of Corynebacterium casei LMG S-19264T (=DSM 44701T), isolated from a smear-ripened cheese.</title>
        <authorList>
            <consortium name="US DOE Joint Genome Institute (JGI-PGF)"/>
            <person name="Walter F."/>
            <person name="Albersmeier A."/>
            <person name="Kalinowski J."/>
            <person name="Ruckert C."/>
        </authorList>
    </citation>
    <scope>NUCLEOTIDE SEQUENCE</scope>
    <source>
        <strain evidence="4">VKM Ac-1321</strain>
    </source>
</reference>
<accession>A0A9W6KVC7</accession>
<dbReference type="GO" id="GO:0005524">
    <property type="term" value="F:ATP binding"/>
    <property type="evidence" value="ECO:0007669"/>
    <property type="project" value="InterPro"/>
</dbReference>
<evidence type="ECO:0000313" key="5">
    <source>
        <dbReference type="Proteomes" id="UP001143480"/>
    </source>
</evidence>
<dbReference type="SUPFAM" id="SSF56112">
    <property type="entry name" value="Protein kinase-like (PK-like)"/>
    <property type="match status" value="1"/>
</dbReference>
<dbReference type="EMBL" id="BSFP01000085">
    <property type="protein sequence ID" value="GLL07115.1"/>
    <property type="molecule type" value="Genomic_DNA"/>
</dbReference>
<comment type="subcellular location">
    <subcellularLocation>
        <location evidence="1">Membrane</location>
        <topology evidence="1">Single-pass membrane protein</topology>
    </subcellularLocation>
</comment>
<keyword evidence="4" id="KW-0418">Kinase</keyword>
<keyword evidence="4" id="KW-0723">Serine/threonine-protein kinase</keyword>
<dbReference type="FunFam" id="3.30.70.270:FF:000001">
    <property type="entry name" value="Diguanylate cyclase domain protein"/>
    <property type="match status" value="1"/>
</dbReference>
<dbReference type="NCBIfam" id="TIGR00254">
    <property type="entry name" value="GGDEF"/>
    <property type="match status" value="1"/>
</dbReference>
<feature type="domain" description="GGDEF" evidence="3">
    <location>
        <begin position="1503"/>
        <end position="1638"/>
    </location>
</feature>
<dbReference type="InterPro" id="IPR000719">
    <property type="entry name" value="Prot_kinase_dom"/>
</dbReference>